<dbReference type="EMBL" id="PZZN01000003">
    <property type="protein sequence ID" value="PTM44780.1"/>
    <property type="molecule type" value="Genomic_DNA"/>
</dbReference>
<proteinExistence type="predicted"/>
<keyword evidence="3" id="KW-1185">Reference proteome</keyword>
<evidence type="ECO:0000313" key="2">
    <source>
        <dbReference type="EMBL" id="PTM44780.1"/>
    </source>
</evidence>
<dbReference type="AlphaFoldDB" id="A0A2T4YN03"/>
<sequence length="238" mass="25378">MTLLTGFDLCRAAMSVVGISAPEQSVLNVLAIMANDAAQCWPGINGPAGLVGKTKLSERAVQNAVKSLAGAGHLTRAERPGKGVIYTVHPRTSCTPAQDAPVQEVRPAGGAPTPAPPAPKPPRTTIPPKVAGKPDAAGTLVPLDFTPIVKPDSITGKAMAAWPPGLEAEQVEHFIDRHTTQGTKSLDWQASWRTWVKNWKSFNGKRTLDRRPAYRGNDLTPMARALVERETGRSGAWD</sequence>
<evidence type="ECO:0000256" key="1">
    <source>
        <dbReference type="SAM" id="MobiDB-lite"/>
    </source>
</evidence>
<comment type="caution">
    <text evidence="2">The sequence shown here is derived from an EMBL/GenBank/DDBJ whole genome shotgun (WGS) entry which is preliminary data.</text>
</comment>
<accession>A0A2T4YN03</accession>
<feature type="region of interest" description="Disordered" evidence="1">
    <location>
        <begin position="92"/>
        <end position="138"/>
    </location>
</feature>
<evidence type="ECO:0008006" key="4">
    <source>
        <dbReference type="Google" id="ProtNLM"/>
    </source>
</evidence>
<name>A0A2T4YN03_9SPHN</name>
<reference evidence="2 3" key="1">
    <citation type="submission" date="2018-04" db="EMBL/GenBank/DDBJ databases">
        <title>Genomic Encyclopedia of Type Strains, Phase III (KMG-III): the genomes of soil and plant-associated and newly described type strains.</title>
        <authorList>
            <person name="Whitman W."/>
        </authorList>
    </citation>
    <scope>NUCLEOTIDE SEQUENCE [LARGE SCALE GENOMIC DNA]</scope>
    <source>
        <strain evidence="2 3">NW12</strain>
    </source>
</reference>
<protein>
    <recommendedName>
        <fullName evidence="4">Helix-turn-helix protein</fullName>
    </recommendedName>
</protein>
<feature type="compositionally biased region" description="Pro residues" evidence="1">
    <location>
        <begin position="113"/>
        <end position="125"/>
    </location>
</feature>
<dbReference type="Proteomes" id="UP000240996">
    <property type="component" value="Unassembled WGS sequence"/>
</dbReference>
<organism evidence="2 3">
    <name type="scientific">Sphingomonas aerolata</name>
    <dbReference type="NCBI Taxonomy" id="185951"/>
    <lineage>
        <taxon>Bacteria</taxon>
        <taxon>Pseudomonadati</taxon>
        <taxon>Pseudomonadota</taxon>
        <taxon>Alphaproteobacteria</taxon>
        <taxon>Sphingomonadales</taxon>
        <taxon>Sphingomonadaceae</taxon>
        <taxon>Sphingomonas</taxon>
    </lineage>
</organism>
<gene>
    <name evidence="2" type="ORF">C8J24_2990</name>
</gene>
<dbReference type="RefSeq" id="WP_107933588.1">
    <property type="nucleotide sequence ID" value="NZ_PZZN01000003.1"/>
</dbReference>
<evidence type="ECO:0000313" key="3">
    <source>
        <dbReference type="Proteomes" id="UP000240996"/>
    </source>
</evidence>